<organism evidence="1 2">
    <name type="scientific">Niallia circulans</name>
    <name type="common">Bacillus circulans</name>
    <dbReference type="NCBI Taxonomy" id="1397"/>
    <lineage>
        <taxon>Bacteria</taxon>
        <taxon>Bacillati</taxon>
        <taxon>Bacillota</taxon>
        <taxon>Bacilli</taxon>
        <taxon>Bacillales</taxon>
        <taxon>Bacillaceae</taxon>
        <taxon>Niallia</taxon>
    </lineage>
</organism>
<dbReference type="EMBL" id="NPBQ01000076">
    <property type="protein sequence ID" value="PAD82876.1"/>
    <property type="molecule type" value="Genomic_DNA"/>
</dbReference>
<dbReference type="KEGG" id="bcir:C2I06_12435"/>
<dbReference type="Proteomes" id="UP000216961">
    <property type="component" value="Unassembled WGS sequence"/>
</dbReference>
<gene>
    <name evidence="1" type="ORF">CHH57_12440</name>
</gene>
<accession>A0A268FBW8</accession>
<sequence>MYHARYYHRKIPTLAAFHPYLHYPLYFRELPEANPSKLIDSAKDTLSLLPDVETCLKKLANSPDFSKNLMNAAQLSKTETVEQLIKSIGVKETPTVAYTPDGITLNFDHKNKPPYCCFLSVQLRWR</sequence>
<dbReference type="RefSeq" id="WP_095330546.1">
    <property type="nucleotide sequence ID" value="NZ_CP026031.1"/>
</dbReference>
<name>A0A268FBW8_NIACI</name>
<evidence type="ECO:0000313" key="1">
    <source>
        <dbReference type="EMBL" id="PAD82876.1"/>
    </source>
</evidence>
<protein>
    <submittedName>
        <fullName evidence="1">Uncharacterized protein</fullName>
    </submittedName>
</protein>
<dbReference type="AlphaFoldDB" id="A0A268FBW8"/>
<reference evidence="1 2" key="1">
    <citation type="submission" date="2017-07" db="EMBL/GenBank/DDBJ databases">
        <title>Isolation and whole genome analysis of endospore-forming bacteria from heroin.</title>
        <authorList>
            <person name="Kalinowski J."/>
            <person name="Ahrens B."/>
            <person name="Al-Dilaimi A."/>
            <person name="Winkler A."/>
            <person name="Wibberg D."/>
            <person name="Schleenbecker U."/>
            <person name="Ruckert C."/>
            <person name="Wolfel R."/>
            <person name="Grass G."/>
        </authorList>
    </citation>
    <scope>NUCLEOTIDE SEQUENCE [LARGE SCALE GENOMIC DNA]</scope>
    <source>
        <strain evidence="1 2">7521-2</strain>
    </source>
</reference>
<proteinExistence type="predicted"/>
<dbReference type="Pfam" id="PF26344">
    <property type="entry name" value="YuzC"/>
    <property type="match status" value="1"/>
</dbReference>
<dbReference type="InterPro" id="IPR058870">
    <property type="entry name" value="YuzC"/>
</dbReference>
<evidence type="ECO:0000313" key="2">
    <source>
        <dbReference type="Proteomes" id="UP000216961"/>
    </source>
</evidence>
<comment type="caution">
    <text evidence="1">The sequence shown here is derived from an EMBL/GenBank/DDBJ whole genome shotgun (WGS) entry which is preliminary data.</text>
</comment>